<dbReference type="PANTHER" id="PTHR42791:SF14">
    <property type="entry name" value="N-ACETYLTRANSFERASE DOMAIN-CONTAINING PROTEIN"/>
    <property type="match status" value="1"/>
</dbReference>
<dbReference type="Gene3D" id="3.40.630.30">
    <property type="match status" value="1"/>
</dbReference>
<dbReference type="SUPFAM" id="SSF55729">
    <property type="entry name" value="Acyl-CoA N-acyltransferases (Nat)"/>
    <property type="match status" value="1"/>
</dbReference>
<dbReference type="EMBL" id="KZ805551">
    <property type="protein sequence ID" value="PVH94100.1"/>
    <property type="molecule type" value="Genomic_DNA"/>
</dbReference>
<sequence>MAYQIELVEDDDFSYIVPGLFEAMGNDYEFMNVLYPGHHTPAGQSKIASRFCALKNASAKGKWLKAVEIATGKIVGFAMWTVIDEEKPPEKELDGPPGTWPSEEEKRYCRELHRALLVDRRREIRENDLPIMMLNMMAVFPQYQRRGIGKLLMDWGLDLADKMQALCILEGTLPGKRLYLKGGFIVQRDFYLDAGEEFAGRPRDHVVFMVRPRPVKAITDAN</sequence>
<dbReference type="OrthoDB" id="4738875at2759"/>
<gene>
    <name evidence="2" type="ORF">DM02DRAFT_694119</name>
</gene>
<evidence type="ECO:0000259" key="1">
    <source>
        <dbReference type="PROSITE" id="PS51186"/>
    </source>
</evidence>
<dbReference type="Pfam" id="PF13508">
    <property type="entry name" value="Acetyltransf_7"/>
    <property type="match status" value="1"/>
</dbReference>
<dbReference type="InterPro" id="IPR016181">
    <property type="entry name" value="Acyl_CoA_acyltransferase"/>
</dbReference>
<protein>
    <recommendedName>
        <fullName evidence="1">N-acetyltransferase domain-containing protein</fullName>
    </recommendedName>
</protein>
<proteinExistence type="predicted"/>
<dbReference type="PROSITE" id="PS51186">
    <property type="entry name" value="GNAT"/>
    <property type="match status" value="1"/>
</dbReference>
<dbReference type="Proteomes" id="UP000244855">
    <property type="component" value="Unassembled WGS sequence"/>
</dbReference>
<dbReference type="GO" id="GO:0016747">
    <property type="term" value="F:acyltransferase activity, transferring groups other than amino-acyl groups"/>
    <property type="evidence" value="ECO:0007669"/>
    <property type="project" value="InterPro"/>
</dbReference>
<feature type="domain" description="N-acetyltransferase" evidence="1">
    <location>
        <begin position="3"/>
        <end position="214"/>
    </location>
</feature>
<reference evidence="2 3" key="1">
    <citation type="journal article" date="2018" name="Sci. Rep.">
        <title>Comparative genomics provides insights into the lifestyle and reveals functional heterogeneity of dark septate endophytic fungi.</title>
        <authorList>
            <person name="Knapp D.G."/>
            <person name="Nemeth J.B."/>
            <person name="Barry K."/>
            <person name="Hainaut M."/>
            <person name="Henrissat B."/>
            <person name="Johnson J."/>
            <person name="Kuo A."/>
            <person name="Lim J.H.P."/>
            <person name="Lipzen A."/>
            <person name="Nolan M."/>
            <person name="Ohm R.A."/>
            <person name="Tamas L."/>
            <person name="Grigoriev I.V."/>
            <person name="Spatafora J.W."/>
            <person name="Nagy L.G."/>
            <person name="Kovacs G.M."/>
        </authorList>
    </citation>
    <scope>NUCLEOTIDE SEQUENCE [LARGE SCALE GENOMIC DNA]</scope>
    <source>
        <strain evidence="2 3">DSE2036</strain>
    </source>
</reference>
<keyword evidence="3" id="KW-1185">Reference proteome</keyword>
<accession>A0A2V1D7M9</accession>
<dbReference type="STRING" id="97972.A0A2V1D7M9"/>
<name>A0A2V1D7M9_9PLEO</name>
<evidence type="ECO:0000313" key="2">
    <source>
        <dbReference type="EMBL" id="PVH94100.1"/>
    </source>
</evidence>
<dbReference type="PANTHER" id="PTHR42791">
    <property type="entry name" value="GNAT FAMILY ACETYLTRANSFERASE"/>
    <property type="match status" value="1"/>
</dbReference>
<dbReference type="InterPro" id="IPR000182">
    <property type="entry name" value="GNAT_dom"/>
</dbReference>
<dbReference type="AlphaFoldDB" id="A0A2V1D7M9"/>
<dbReference type="CDD" id="cd04301">
    <property type="entry name" value="NAT_SF"/>
    <property type="match status" value="1"/>
</dbReference>
<organism evidence="2 3">
    <name type="scientific">Periconia macrospinosa</name>
    <dbReference type="NCBI Taxonomy" id="97972"/>
    <lineage>
        <taxon>Eukaryota</taxon>
        <taxon>Fungi</taxon>
        <taxon>Dikarya</taxon>
        <taxon>Ascomycota</taxon>
        <taxon>Pezizomycotina</taxon>
        <taxon>Dothideomycetes</taxon>
        <taxon>Pleosporomycetidae</taxon>
        <taxon>Pleosporales</taxon>
        <taxon>Massarineae</taxon>
        <taxon>Periconiaceae</taxon>
        <taxon>Periconia</taxon>
    </lineage>
</organism>
<dbReference type="InterPro" id="IPR052523">
    <property type="entry name" value="Trichothecene_AcTrans"/>
</dbReference>
<evidence type="ECO:0000313" key="3">
    <source>
        <dbReference type="Proteomes" id="UP000244855"/>
    </source>
</evidence>